<reference evidence="3" key="1">
    <citation type="submission" date="2023-06" db="EMBL/GenBank/DDBJ databases">
        <title>Identification and characterization of horizontal gene transfer across gut microbiota members of farm animals based on homology search.</title>
        <authorList>
            <person name="Zeman M."/>
            <person name="Kubasova T."/>
            <person name="Jahodarova E."/>
            <person name="Nykrynova M."/>
            <person name="Rychlik I."/>
        </authorList>
    </citation>
    <scope>NUCLEOTIDE SEQUENCE [LARGE SCALE GENOMIC DNA]</scope>
    <source>
        <strain evidence="3">ET341</strain>
    </source>
</reference>
<gene>
    <name evidence="2" type="ORF">QUV98_07885</name>
</gene>
<keyword evidence="1" id="KW-0472">Membrane</keyword>
<feature type="transmembrane region" description="Helical" evidence="1">
    <location>
        <begin position="262"/>
        <end position="285"/>
    </location>
</feature>
<dbReference type="PANTHER" id="PTHR41324">
    <property type="entry name" value="MEMBRANE PROTEIN-RELATED"/>
    <property type="match status" value="1"/>
</dbReference>
<name>A0ABT7UJA2_9FIRM</name>
<dbReference type="Pfam" id="PF09991">
    <property type="entry name" value="DUF2232"/>
    <property type="match status" value="1"/>
</dbReference>
<keyword evidence="1" id="KW-0812">Transmembrane</keyword>
<proteinExistence type="predicted"/>
<feature type="transmembrane region" description="Helical" evidence="1">
    <location>
        <begin position="205"/>
        <end position="224"/>
    </location>
</feature>
<feature type="transmembrane region" description="Helical" evidence="1">
    <location>
        <begin position="230"/>
        <end position="255"/>
    </location>
</feature>
<dbReference type="InterPro" id="IPR018710">
    <property type="entry name" value="DUF2232"/>
</dbReference>
<feature type="transmembrane region" description="Helical" evidence="1">
    <location>
        <begin position="102"/>
        <end position="126"/>
    </location>
</feature>
<sequence length="303" mass="34482">MGNVKIRKMVQGAMIAAIFGALSIFNTYTGSMFDIFICYGMVIPLVWYSYIYRLQDGLLVSLIAMIVIMITGLPFFAISSFSSCLIGVFLGEALKRQASRGVLFLGTLSLTFFNNILLYEVFVGLLNMDLIGEMKEMYMMMDNVFPSITQTFPLTSFLSLAPLLLLIMSFLEMYVIILLCQMVLSRFHIPFPNSFHIAYMHLSRPIGCILTIMLVVSYVLEHVYAMNNIYITYIYLISLLTLAVEGLAFLSWLAILENKPRLIILAFLGMLIPFINQMYVVIGIVDIFSDLRTKLLYNKHNEQ</sequence>
<protein>
    <submittedName>
        <fullName evidence="2">DUF2232 domain-containing protein</fullName>
    </submittedName>
</protein>
<comment type="caution">
    <text evidence="2">The sequence shown here is derived from an EMBL/GenBank/DDBJ whole genome shotgun (WGS) entry which is preliminary data.</text>
</comment>
<feature type="transmembrane region" description="Helical" evidence="1">
    <location>
        <begin position="32"/>
        <end position="51"/>
    </location>
</feature>
<feature type="transmembrane region" description="Helical" evidence="1">
    <location>
        <begin position="163"/>
        <end position="184"/>
    </location>
</feature>
<keyword evidence="1" id="KW-1133">Transmembrane helix</keyword>
<evidence type="ECO:0000313" key="3">
    <source>
        <dbReference type="Proteomes" id="UP001529275"/>
    </source>
</evidence>
<dbReference type="PANTHER" id="PTHR41324:SF1">
    <property type="entry name" value="DUF2232 DOMAIN-CONTAINING PROTEIN"/>
    <property type="match status" value="1"/>
</dbReference>
<evidence type="ECO:0000256" key="1">
    <source>
        <dbReference type="SAM" id="Phobius"/>
    </source>
</evidence>
<organism evidence="2 3">
    <name type="scientific">Massilimicrobiota timonensis</name>
    <dbReference type="NCBI Taxonomy" id="1776392"/>
    <lineage>
        <taxon>Bacteria</taxon>
        <taxon>Bacillati</taxon>
        <taxon>Bacillota</taxon>
        <taxon>Erysipelotrichia</taxon>
        <taxon>Erysipelotrichales</taxon>
        <taxon>Erysipelotrichaceae</taxon>
        <taxon>Massilimicrobiota</taxon>
    </lineage>
</organism>
<dbReference type="EMBL" id="JAUDCK010000027">
    <property type="protein sequence ID" value="MDM8196233.1"/>
    <property type="molecule type" value="Genomic_DNA"/>
</dbReference>
<dbReference type="RefSeq" id="WP_289527887.1">
    <property type="nucleotide sequence ID" value="NZ_JAUDCK010000027.1"/>
</dbReference>
<reference evidence="2 3" key="2">
    <citation type="submission" date="2023-06" db="EMBL/GenBank/DDBJ databases">
        <authorList>
            <person name="Zeman M."/>
            <person name="Kubasova T."/>
            <person name="Jahodarova E."/>
            <person name="Nykrynova M."/>
            <person name="Rychlik I."/>
        </authorList>
    </citation>
    <scope>NUCLEOTIDE SEQUENCE [LARGE SCALE GENOMIC DNA]</scope>
    <source>
        <strain evidence="2 3">ET341</strain>
    </source>
</reference>
<evidence type="ECO:0000313" key="2">
    <source>
        <dbReference type="EMBL" id="MDM8196233.1"/>
    </source>
</evidence>
<dbReference type="Proteomes" id="UP001529275">
    <property type="component" value="Unassembled WGS sequence"/>
</dbReference>
<feature type="transmembrane region" description="Helical" evidence="1">
    <location>
        <begin position="57"/>
        <end position="90"/>
    </location>
</feature>
<keyword evidence="3" id="KW-1185">Reference proteome</keyword>
<accession>A0ABT7UJA2</accession>